<dbReference type="Gene3D" id="2.60.450.10">
    <property type="entry name" value="Lipopolysaccharide (LPS) transport protein A like domain"/>
    <property type="match status" value="1"/>
</dbReference>
<dbReference type="GO" id="GO:0015221">
    <property type="term" value="F:lipopolysaccharide transmembrane transporter activity"/>
    <property type="evidence" value="ECO:0007669"/>
    <property type="project" value="InterPro"/>
</dbReference>
<evidence type="ECO:0000313" key="6">
    <source>
        <dbReference type="EMBL" id="VAX27552.1"/>
    </source>
</evidence>
<protein>
    <recommendedName>
        <fullName evidence="7">LPS export ABC transporter periplasmic protein LptC</fullName>
    </recommendedName>
</protein>
<keyword evidence="2" id="KW-0997">Cell inner membrane</keyword>
<evidence type="ECO:0000256" key="2">
    <source>
        <dbReference type="ARBA" id="ARBA00022519"/>
    </source>
</evidence>
<dbReference type="PANTHER" id="PTHR37481">
    <property type="entry name" value="LIPOPOLYSACCHARIDE EXPORT SYSTEM PROTEIN LPTC"/>
    <property type="match status" value="1"/>
</dbReference>
<dbReference type="GO" id="GO:0017089">
    <property type="term" value="F:glycolipid transfer activity"/>
    <property type="evidence" value="ECO:0007669"/>
    <property type="project" value="TreeGrafter"/>
</dbReference>
<accession>A0A3B1CH49</accession>
<proteinExistence type="predicted"/>
<dbReference type="NCBIfam" id="TIGR04409">
    <property type="entry name" value="LptC_YrbK"/>
    <property type="match status" value="1"/>
</dbReference>
<dbReference type="Pfam" id="PF06835">
    <property type="entry name" value="LptC"/>
    <property type="match status" value="1"/>
</dbReference>
<evidence type="ECO:0000256" key="3">
    <source>
        <dbReference type="ARBA" id="ARBA00022692"/>
    </source>
</evidence>
<sequence>MIKFEKHIALFVFIIAAILMMSCADDEIKPEIDLTLEEENMPVQESWDSKVIFTEEGKLQGILYSDHMREYKEPKEKLLNGVKIIFYNKEGKPTSQLTAKKGKIDELTQDMYAIDSVVAINDSSHVKLETDELMWRKKDEKIVTDKFVRITSDEEIIEGYGFESDQQIRNYVIRNVTYQTVTKKKNAK</sequence>
<dbReference type="PANTHER" id="PTHR37481:SF1">
    <property type="entry name" value="LIPOPOLYSACCHARIDE EXPORT SYSTEM PROTEIN LPTC"/>
    <property type="match status" value="1"/>
</dbReference>
<evidence type="ECO:0000256" key="4">
    <source>
        <dbReference type="ARBA" id="ARBA00022989"/>
    </source>
</evidence>
<keyword evidence="5" id="KW-0472">Membrane</keyword>
<dbReference type="EMBL" id="UOGD01000387">
    <property type="protein sequence ID" value="VAX27552.1"/>
    <property type="molecule type" value="Genomic_DNA"/>
</dbReference>
<evidence type="ECO:0008006" key="7">
    <source>
        <dbReference type="Google" id="ProtNLM"/>
    </source>
</evidence>
<evidence type="ECO:0000256" key="5">
    <source>
        <dbReference type="ARBA" id="ARBA00023136"/>
    </source>
</evidence>
<dbReference type="InterPro" id="IPR052363">
    <property type="entry name" value="LPS_export_LptC"/>
</dbReference>
<evidence type="ECO:0000256" key="1">
    <source>
        <dbReference type="ARBA" id="ARBA00022475"/>
    </source>
</evidence>
<dbReference type="PROSITE" id="PS51257">
    <property type="entry name" value="PROKAR_LIPOPROTEIN"/>
    <property type="match status" value="1"/>
</dbReference>
<name>A0A3B1CH49_9ZZZZ</name>
<dbReference type="GO" id="GO:0005886">
    <property type="term" value="C:plasma membrane"/>
    <property type="evidence" value="ECO:0007669"/>
    <property type="project" value="InterPro"/>
</dbReference>
<organism evidence="6">
    <name type="scientific">hydrothermal vent metagenome</name>
    <dbReference type="NCBI Taxonomy" id="652676"/>
    <lineage>
        <taxon>unclassified sequences</taxon>
        <taxon>metagenomes</taxon>
        <taxon>ecological metagenomes</taxon>
    </lineage>
</organism>
<gene>
    <name evidence="6" type="ORF">MNBD_IGNAVI01-2464</name>
</gene>
<dbReference type="AlphaFoldDB" id="A0A3B1CH49"/>
<dbReference type="InterPro" id="IPR010664">
    <property type="entry name" value="LipoPS_assembly_LptC-rel"/>
</dbReference>
<keyword evidence="1" id="KW-1003">Cell membrane</keyword>
<keyword evidence="4" id="KW-1133">Transmembrane helix</keyword>
<dbReference type="GO" id="GO:0030288">
    <property type="term" value="C:outer membrane-bounded periplasmic space"/>
    <property type="evidence" value="ECO:0007669"/>
    <property type="project" value="TreeGrafter"/>
</dbReference>
<reference evidence="6" key="1">
    <citation type="submission" date="2018-06" db="EMBL/GenBank/DDBJ databases">
        <authorList>
            <person name="Zhirakovskaya E."/>
        </authorList>
    </citation>
    <scope>NUCLEOTIDE SEQUENCE</scope>
</reference>
<dbReference type="InterPro" id="IPR026265">
    <property type="entry name" value="LptC"/>
</dbReference>
<keyword evidence="3" id="KW-0812">Transmembrane</keyword>